<name>A0A5J5ANQ9_9ASTE</name>
<keyword evidence="2" id="KW-1185">Reference proteome</keyword>
<protein>
    <submittedName>
        <fullName evidence="1">Uncharacterized protein</fullName>
    </submittedName>
</protein>
<evidence type="ECO:0000313" key="2">
    <source>
        <dbReference type="Proteomes" id="UP000325577"/>
    </source>
</evidence>
<sequence>MKVGSRVQCLVAELDFEAEVSTTESVRQVEIKQIGFTDLVVVDPDIVQNSVCVDIAILWRWRFWQKR</sequence>
<evidence type="ECO:0000313" key="1">
    <source>
        <dbReference type="EMBL" id="KAA8531336.1"/>
    </source>
</evidence>
<dbReference type="Proteomes" id="UP000325577">
    <property type="component" value="Linkage Group LG2"/>
</dbReference>
<proteinExistence type="predicted"/>
<dbReference type="AlphaFoldDB" id="A0A5J5ANQ9"/>
<organism evidence="1 2">
    <name type="scientific">Nyssa sinensis</name>
    <dbReference type="NCBI Taxonomy" id="561372"/>
    <lineage>
        <taxon>Eukaryota</taxon>
        <taxon>Viridiplantae</taxon>
        <taxon>Streptophyta</taxon>
        <taxon>Embryophyta</taxon>
        <taxon>Tracheophyta</taxon>
        <taxon>Spermatophyta</taxon>
        <taxon>Magnoliopsida</taxon>
        <taxon>eudicotyledons</taxon>
        <taxon>Gunneridae</taxon>
        <taxon>Pentapetalae</taxon>
        <taxon>asterids</taxon>
        <taxon>Cornales</taxon>
        <taxon>Nyssaceae</taxon>
        <taxon>Nyssa</taxon>
    </lineage>
</organism>
<dbReference type="EMBL" id="CM018043">
    <property type="protein sequence ID" value="KAA8531336.1"/>
    <property type="molecule type" value="Genomic_DNA"/>
</dbReference>
<accession>A0A5J5ANQ9</accession>
<reference evidence="1 2" key="1">
    <citation type="submission" date="2019-09" db="EMBL/GenBank/DDBJ databases">
        <title>A chromosome-level genome assembly of the Chinese tupelo Nyssa sinensis.</title>
        <authorList>
            <person name="Yang X."/>
            <person name="Kang M."/>
            <person name="Yang Y."/>
            <person name="Xiong H."/>
            <person name="Wang M."/>
            <person name="Zhang Z."/>
            <person name="Wang Z."/>
            <person name="Wu H."/>
            <person name="Ma T."/>
            <person name="Liu J."/>
            <person name="Xi Z."/>
        </authorList>
    </citation>
    <scope>NUCLEOTIDE SEQUENCE [LARGE SCALE GENOMIC DNA]</scope>
    <source>
        <strain evidence="1">J267</strain>
        <tissue evidence="1">Leaf</tissue>
    </source>
</reference>
<gene>
    <name evidence="1" type="ORF">F0562_006045</name>
</gene>